<gene>
    <name evidence="1" type="ORF">BK724_30305</name>
</gene>
<reference evidence="1 2" key="1">
    <citation type="submission" date="2016-10" db="EMBL/GenBank/DDBJ databases">
        <title>Comparative genomics of Bacillus thuringiensis reveals a path to pathogens against multiple invertebrate hosts.</title>
        <authorList>
            <person name="Zheng J."/>
            <person name="Gao Q."/>
            <person name="Liu H."/>
            <person name="Peng D."/>
            <person name="Ruan L."/>
            <person name="Sun M."/>
        </authorList>
    </citation>
    <scope>NUCLEOTIDE SEQUENCE [LARGE SCALE GENOMIC DNA]</scope>
    <source>
        <strain evidence="1">BGSC 4BB1</strain>
    </source>
</reference>
<organism evidence="1 2">
    <name type="scientific">Bacillus thuringiensis serovar sooncheon</name>
    <dbReference type="NCBI Taxonomy" id="180891"/>
    <lineage>
        <taxon>Bacteria</taxon>
        <taxon>Bacillati</taxon>
        <taxon>Bacillota</taxon>
        <taxon>Bacilli</taxon>
        <taxon>Bacillales</taxon>
        <taxon>Bacillaceae</taxon>
        <taxon>Bacillus</taxon>
        <taxon>Bacillus cereus group</taxon>
    </lineage>
</organism>
<dbReference type="Pfam" id="PF13027">
    <property type="entry name" value="DUF3888"/>
    <property type="match status" value="1"/>
</dbReference>
<evidence type="ECO:0008006" key="3">
    <source>
        <dbReference type="Google" id="ProtNLM"/>
    </source>
</evidence>
<dbReference type="Proteomes" id="UP000194733">
    <property type="component" value="Unassembled WGS sequence"/>
</dbReference>
<name>A0A9Q5SFS9_BACTU</name>
<dbReference type="InterPro" id="IPR024984">
    <property type="entry name" value="DUF3888"/>
</dbReference>
<accession>A0A9Q5SFS9</accession>
<proteinExistence type="predicted"/>
<sequence length="54" mass="6442">MFYVTVQIQTFEGAHNPPYGEDTITFRLKGNEIKAIHYKHRNIPKEELKKLKLR</sequence>
<comment type="caution">
    <text evidence="1">The sequence shown here is derived from an EMBL/GenBank/DDBJ whole genome shotgun (WGS) entry which is preliminary data.</text>
</comment>
<protein>
    <recommendedName>
        <fullName evidence="3">DUF3888 domain-containing protein</fullName>
    </recommendedName>
</protein>
<dbReference type="AlphaFoldDB" id="A0A9Q5SFS9"/>
<dbReference type="EMBL" id="NFCY01000033">
    <property type="protein sequence ID" value="OTX41558.1"/>
    <property type="molecule type" value="Genomic_DNA"/>
</dbReference>
<evidence type="ECO:0000313" key="1">
    <source>
        <dbReference type="EMBL" id="OTX41558.1"/>
    </source>
</evidence>
<evidence type="ECO:0000313" key="2">
    <source>
        <dbReference type="Proteomes" id="UP000194733"/>
    </source>
</evidence>